<comment type="similarity">
    <text evidence="3">Belongs to the PMEI family.</text>
</comment>
<evidence type="ECO:0000313" key="6">
    <source>
        <dbReference type="EnsemblPlants" id="TraesCS6A02G007000.1.cds1"/>
    </source>
</evidence>
<feature type="domain" description="Pectinesterase inhibitor" evidence="5">
    <location>
        <begin position="48"/>
        <end position="199"/>
    </location>
</feature>
<dbReference type="SMR" id="A0A3B6NH63"/>
<keyword evidence="1 4" id="KW-0732">Signal</keyword>
<dbReference type="Gramene" id="TraesCAD_scaffold_004929_01G000600.1">
    <property type="protein sequence ID" value="TraesCAD_scaffold_004929_01G000600.1"/>
    <property type="gene ID" value="TraesCAD_scaffold_004929_01G000600"/>
</dbReference>
<keyword evidence="2" id="KW-1015">Disulfide bond</keyword>
<dbReference type="AlphaFoldDB" id="A0A3B6NH63"/>
<feature type="chain" id="PRO_5043178253" description="Pectinesterase inhibitor domain-containing protein" evidence="4">
    <location>
        <begin position="39"/>
        <end position="203"/>
    </location>
</feature>
<dbReference type="SMART" id="SM00856">
    <property type="entry name" value="PMEI"/>
    <property type="match status" value="1"/>
</dbReference>
<dbReference type="GO" id="GO:0009505">
    <property type="term" value="C:plant-type cell wall"/>
    <property type="evidence" value="ECO:0000318"/>
    <property type="project" value="GO_Central"/>
</dbReference>
<evidence type="ECO:0000259" key="5">
    <source>
        <dbReference type="SMART" id="SM00856"/>
    </source>
</evidence>
<dbReference type="Gene3D" id="1.20.140.40">
    <property type="entry name" value="Invertase/pectin methylesterase inhibitor family protein"/>
    <property type="match status" value="1"/>
</dbReference>
<keyword evidence="7" id="KW-1185">Reference proteome</keyword>
<dbReference type="Gramene" id="TraesNOR6A03G03266480.1">
    <property type="protein sequence ID" value="TraesNOR6A03G03266480.1.CDS1"/>
    <property type="gene ID" value="TraesNOR6A03G03266480"/>
</dbReference>
<sequence length="203" mass="21702">MWPLPPSRGGEAKMSSLPSCIFLLTSVALSFLPHPAMSSTVAIIRLPYGDDIIAETCQRCGENNHNVDYALCVASLSADPSSRDASLHGLALISAKLVQAGVEGMDSGIAALRAKEATQSTRWSCLNACMDVFRNAMADLDDAIAAIEDGRFTEAKTKMTATTDAPVTCNDEFKEQGLQPPMEGDSRRLFQHAVISLAIISLL</sequence>
<dbReference type="PaxDb" id="4565-Traes_6AS_AE16EFFA8.1"/>
<dbReference type="GO" id="GO:0009827">
    <property type="term" value="P:plant-type cell wall modification"/>
    <property type="evidence" value="ECO:0000318"/>
    <property type="project" value="GO_Central"/>
</dbReference>
<dbReference type="InterPro" id="IPR006501">
    <property type="entry name" value="Pectinesterase_inhib_dom"/>
</dbReference>
<evidence type="ECO:0000256" key="3">
    <source>
        <dbReference type="ARBA" id="ARBA00038471"/>
    </source>
</evidence>
<evidence type="ECO:0000256" key="1">
    <source>
        <dbReference type="ARBA" id="ARBA00022729"/>
    </source>
</evidence>
<feature type="signal peptide" evidence="4">
    <location>
        <begin position="1"/>
        <end position="38"/>
    </location>
</feature>
<dbReference type="GO" id="GO:0004857">
    <property type="term" value="F:enzyme inhibitor activity"/>
    <property type="evidence" value="ECO:0000318"/>
    <property type="project" value="GO_Central"/>
</dbReference>
<dbReference type="CDD" id="cd15795">
    <property type="entry name" value="PMEI-Pla_a_1_like"/>
    <property type="match status" value="1"/>
</dbReference>
<dbReference type="InterPro" id="IPR034088">
    <property type="entry name" value="Pla_a_1-like"/>
</dbReference>
<dbReference type="PANTHER" id="PTHR35357">
    <property type="entry name" value="OS02G0537100 PROTEIN"/>
    <property type="match status" value="1"/>
</dbReference>
<evidence type="ECO:0000313" key="7">
    <source>
        <dbReference type="Proteomes" id="UP000019116"/>
    </source>
</evidence>
<protein>
    <recommendedName>
        <fullName evidence="5">Pectinesterase inhibitor domain-containing protein</fullName>
    </recommendedName>
</protein>
<name>A0A3B6NH63_WHEAT</name>
<organism evidence="6">
    <name type="scientific">Triticum aestivum</name>
    <name type="common">Wheat</name>
    <dbReference type="NCBI Taxonomy" id="4565"/>
    <lineage>
        <taxon>Eukaryota</taxon>
        <taxon>Viridiplantae</taxon>
        <taxon>Streptophyta</taxon>
        <taxon>Embryophyta</taxon>
        <taxon>Tracheophyta</taxon>
        <taxon>Spermatophyta</taxon>
        <taxon>Magnoliopsida</taxon>
        <taxon>Liliopsida</taxon>
        <taxon>Poales</taxon>
        <taxon>Poaceae</taxon>
        <taxon>BOP clade</taxon>
        <taxon>Pooideae</taxon>
        <taxon>Triticodae</taxon>
        <taxon>Triticeae</taxon>
        <taxon>Triticinae</taxon>
        <taxon>Triticum</taxon>
    </lineage>
</organism>
<dbReference type="NCBIfam" id="TIGR01614">
    <property type="entry name" value="PME_inhib"/>
    <property type="match status" value="1"/>
</dbReference>
<evidence type="ECO:0000256" key="2">
    <source>
        <dbReference type="ARBA" id="ARBA00023157"/>
    </source>
</evidence>
<proteinExistence type="inferred from homology"/>
<reference evidence="6" key="1">
    <citation type="submission" date="2018-08" db="EMBL/GenBank/DDBJ databases">
        <authorList>
            <person name="Rossello M."/>
        </authorList>
    </citation>
    <scope>NUCLEOTIDE SEQUENCE [LARGE SCALE GENOMIC DNA]</scope>
    <source>
        <strain evidence="6">cv. Chinese Spring</strain>
    </source>
</reference>
<dbReference type="PANTHER" id="PTHR35357:SF23">
    <property type="entry name" value="PECTINESTERASE INHIBITOR DOMAIN-CONTAINING PROTEIN"/>
    <property type="match status" value="1"/>
</dbReference>
<dbReference type="OMA" id="CMEASEI"/>
<dbReference type="Proteomes" id="UP000019116">
    <property type="component" value="Chromosome 6A"/>
</dbReference>
<dbReference type="Gramene" id="TraesCS6A03G0013800.1">
    <property type="protein sequence ID" value="TraesCS6A03G0013800.1.CDS1"/>
    <property type="gene ID" value="TraesCS6A03G0013800"/>
</dbReference>
<dbReference type="Pfam" id="PF04043">
    <property type="entry name" value="PMEI"/>
    <property type="match status" value="1"/>
</dbReference>
<reference evidence="6" key="2">
    <citation type="submission" date="2018-10" db="UniProtKB">
        <authorList>
            <consortium name="EnsemblPlants"/>
        </authorList>
    </citation>
    <scope>IDENTIFICATION</scope>
</reference>
<dbReference type="SUPFAM" id="SSF101148">
    <property type="entry name" value="Plant invertase/pectin methylesterase inhibitor"/>
    <property type="match status" value="1"/>
</dbReference>
<dbReference type="Gramene" id="TraesCS6A02G007000.1">
    <property type="protein sequence ID" value="TraesCS6A02G007000.1.cds1"/>
    <property type="gene ID" value="TraesCS6A02G007000"/>
</dbReference>
<dbReference type="Gramene" id="TraesARI6A03G03191230.1">
    <property type="protein sequence ID" value="TraesARI6A03G03191230.1.CDS1"/>
    <property type="gene ID" value="TraesARI6A03G03191230"/>
</dbReference>
<dbReference type="FunFam" id="1.20.140.40:FF:000002">
    <property type="entry name" value="Putative invertase inhibitor"/>
    <property type="match status" value="1"/>
</dbReference>
<dbReference type="GO" id="GO:0005576">
    <property type="term" value="C:extracellular region"/>
    <property type="evidence" value="ECO:0007669"/>
    <property type="project" value="UniProtKB-ARBA"/>
</dbReference>
<dbReference type="OrthoDB" id="1915198at2759"/>
<accession>A0A3B6NH63</accession>
<dbReference type="EnsemblPlants" id="TraesCS6A02G007000.1">
    <property type="protein sequence ID" value="TraesCS6A02G007000.1.cds1"/>
    <property type="gene ID" value="TraesCS6A02G007000"/>
</dbReference>
<evidence type="ECO:0000256" key="4">
    <source>
        <dbReference type="SAM" id="SignalP"/>
    </source>
</evidence>
<dbReference type="InterPro" id="IPR035513">
    <property type="entry name" value="Invertase/methylesterase_inhib"/>
</dbReference>